<dbReference type="InterPro" id="IPR036345">
    <property type="entry name" value="ExoRNase_PH_dom2_sf"/>
</dbReference>
<keyword evidence="10" id="KW-0540">Nuclease</keyword>
<evidence type="ECO:0000313" key="10">
    <source>
        <dbReference type="EMBL" id="CAL4761064.1"/>
    </source>
</evidence>
<name>A0A9P1BI41_9DINO</name>
<dbReference type="EMBL" id="CAMXCT010000095">
    <property type="protein sequence ID" value="CAI3973752.1"/>
    <property type="molecule type" value="Genomic_DNA"/>
</dbReference>
<dbReference type="InterPro" id="IPR050590">
    <property type="entry name" value="Exosome_comp_Rrp42_subfam"/>
</dbReference>
<keyword evidence="11" id="KW-1185">Reference proteome</keyword>
<dbReference type="EMBL" id="CAMXCT030000095">
    <property type="protein sequence ID" value="CAL4761064.1"/>
    <property type="molecule type" value="Genomic_DNA"/>
</dbReference>
<evidence type="ECO:0000313" key="8">
    <source>
        <dbReference type="EMBL" id="CAI3973752.1"/>
    </source>
</evidence>
<protein>
    <recommendedName>
        <fullName evidence="6">Ribosomal RNA-processing protein 42</fullName>
    </recommendedName>
</protein>
<dbReference type="GO" id="GO:0000177">
    <property type="term" value="C:cytoplasmic exosome (RNase complex)"/>
    <property type="evidence" value="ECO:0007669"/>
    <property type="project" value="TreeGrafter"/>
</dbReference>
<keyword evidence="10" id="KW-0269">Exonuclease</keyword>
<dbReference type="GO" id="GO:0034475">
    <property type="term" value="P:U4 snRNA 3'-end processing"/>
    <property type="evidence" value="ECO:0007669"/>
    <property type="project" value="TreeGrafter"/>
</dbReference>
<reference evidence="8" key="1">
    <citation type="submission" date="2022-10" db="EMBL/GenBank/DDBJ databases">
        <authorList>
            <person name="Chen Y."/>
            <person name="Dougan E. K."/>
            <person name="Chan C."/>
            <person name="Rhodes N."/>
            <person name="Thang M."/>
        </authorList>
    </citation>
    <scope>NUCLEOTIDE SEQUENCE</scope>
</reference>
<keyword evidence="5" id="KW-0271">Exosome</keyword>
<comment type="caution">
    <text evidence="8">The sequence shown here is derived from an EMBL/GenBank/DDBJ whole genome shotgun (WGS) entry which is preliminary data.</text>
</comment>
<evidence type="ECO:0000256" key="6">
    <source>
        <dbReference type="ARBA" id="ARBA00042523"/>
    </source>
</evidence>
<dbReference type="AlphaFoldDB" id="A0A9P1BI41"/>
<dbReference type="GO" id="GO:0005730">
    <property type="term" value="C:nucleolus"/>
    <property type="evidence" value="ECO:0007669"/>
    <property type="project" value="UniProtKB-SubCell"/>
</dbReference>
<dbReference type="SUPFAM" id="SSF54211">
    <property type="entry name" value="Ribosomal protein S5 domain 2-like"/>
    <property type="match status" value="1"/>
</dbReference>
<evidence type="ECO:0000256" key="4">
    <source>
        <dbReference type="ARBA" id="ARBA00022490"/>
    </source>
</evidence>
<dbReference type="InterPro" id="IPR020568">
    <property type="entry name" value="Ribosomal_Su5_D2-typ_SF"/>
</dbReference>
<evidence type="ECO:0000313" key="9">
    <source>
        <dbReference type="EMBL" id="CAL1127127.1"/>
    </source>
</evidence>
<dbReference type="GO" id="GO:0004527">
    <property type="term" value="F:exonuclease activity"/>
    <property type="evidence" value="ECO:0007669"/>
    <property type="project" value="UniProtKB-KW"/>
</dbReference>
<feature type="domain" description="Exoribonuclease phosphorolytic" evidence="7">
    <location>
        <begin position="79"/>
        <end position="139"/>
    </location>
</feature>
<proteinExistence type="inferred from homology"/>
<dbReference type="GO" id="GO:0034473">
    <property type="term" value="P:U1 snRNA 3'-end processing"/>
    <property type="evidence" value="ECO:0007669"/>
    <property type="project" value="TreeGrafter"/>
</dbReference>
<dbReference type="GO" id="GO:0034476">
    <property type="term" value="P:U5 snRNA 3'-end processing"/>
    <property type="evidence" value="ECO:0007669"/>
    <property type="project" value="TreeGrafter"/>
</dbReference>
<dbReference type="GO" id="GO:0071035">
    <property type="term" value="P:nuclear polyadenylation-dependent rRNA catabolic process"/>
    <property type="evidence" value="ECO:0007669"/>
    <property type="project" value="TreeGrafter"/>
</dbReference>
<dbReference type="PANTHER" id="PTHR11097:SF8">
    <property type="entry name" value="EXOSOME COMPLEX COMPONENT RRP42"/>
    <property type="match status" value="1"/>
</dbReference>
<evidence type="ECO:0000256" key="3">
    <source>
        <dbReference type="ARBA" id="ARBA00006678"/>
    </source>
</evidence>
<comment type="similarity">
    <text evidence="3">Belongs to the RNase PH family.</text>
</comment>
<dbReference type="InterPro" id="IPR015847">
    <property type="entry name" value="ExoRNase_PH_dom2"/>
</dbReference>
<dbReference type="Gene3D" id="3.30.230.70">
    <property type="entry name" value="GHMP Kinase, N-terminal domain"/>
    <property type="match status" value="1"/>
</dbReference>
<evidence type="ECO:0000256" key="5">
    <source>
        <dbReference type="ARBA" id="ARBA00022835"/>
    </source>
</evidence>
<dbReference type="GO" id="GO:0071038">
    <property type="term" value="P:TRAMP-dependent tRNA surveillance pathway"/>
    <property type="evidence" value="ECO:0007669"/>
    <property type="project" value="TreeGrafter"/>
</dbReference>
<dbReference type="GO" id="GO:0071028">
    <property type="term" value="P:nuclear mRNA surveillance"/>
    <property type="evidence" value="ECO:0007669"/>
    <property type="project" value="TreeGrafter"/>
</dbReference>
<dbReference type="EMBL" id="CAMXCT020000095">
    <property type="protein sequence ID" value="CAL1127127.1"/>
    <property type="molecule type" value="Genomic_DNA"/>
</dbReference>
<evidence type="ECO:0000256" key="1">
    <source>
        <dbReference type="ARBA" id="ARBA00004496"/>
    </source>
</evidence>
<accession>A0A9P1BI41</accession>
<comment type="subcellular location">
    <subcellularLocation>
        <location evidence="1">Cytoplasm</location>
    </subcellularLocation>
    <subcellularLocation>
        <location evidence="2">Nucleus</location>
        <location evidence="2">Nucleolus</location>
    </subcellularLocation>
</comment>
<dbReference type="GO" id="GO:0016075">
    <property type="term" value="P:rRNA catabolic process"/>
    <property type="evidence" value="ECO:0007669"/>
    <property type="project" value="TreeGrafter"/>
</dbReference>
<organism evidence="8">
    <name type="scientific">Cladocopium goreaui</name>
    <dbReference type="NCBI Taxonomy" id="2562237"/>
    <lineage>
        <taxon>Eukaryota</taxon>
        <taxon>Sar</taxon>
        <taxon>Alveolata</taxon>
        <taxon>Dinophyceae</taxon>
        <taxon>Suessiales</taxon>
        <taxon>Symbiodiniaceae</taxon>
        <taxon>Cladocopium</taxon>
    </lineage>
</organism>
<dbReference type="Pfam" id="PF03725">
    <property type="entry name" value="RNase_PH_C"/>
    <property type="match status" value="1"/>
</dbReference>
<evidence type="ECO:0000313" key="11">
    <source>
        <dbReference type="Proteomes" id="UP001152797"/>
    </source>
</evidence>
<dbReference type="GO" id="GO:0000176">
    <property type="term" value="C:nuclear exosome (RNase complex)"/>
    <property type="evidence" value="ECO:0007669"/>
    <property type="project" value="TreeGrafter"/>
</dbReference>
<dbReference type="PANTHER" id="PTHR11097">
    <property type="entry name" value="EXOSOME COMPLEX EXONUCLEASE RIBOSOMAL RNA PROCESSING PROTEIN"/>
    <property type="match status" value="1"/>
</dbReference>
<reference evidence="9" key="2">
    <citation type="submission" date="2024-04" db="EMBL/GenBank/DDBJ databases">
        <authorList>
            <person name="Chen Y."/>
            <person name="Shah S."/>
            <person name="Dougan E. K."/>
            <person name="Thang M."/>
            <person name="Chan C."/>
        </authorList>
    </citation>
    <scope>NUCLEOTIDE SEQUENCE [LARGE SCALE GENOMIC DNA]</scope>
</reference>
<gene>
    <name evidence="8" type="ORF">C1SCF055_LOCUS2215</name>
</gene>
<sequence>MDALCLLPKVFAWEVHVDVLVLSSGGNLLDSLALALCAVLSETLLPKVDVIEAMEEGEDVQLKVDDRPEAGMRFPMKQLPLCVTVAEISGKFLMDVTSEEEMCAEAMLCVVVDGKTGDVIGLHKLGRGLVDVSAMPAMLERCRATAAALAQQPEAQQLQLGKRKMI</sequence>
<evidence type="ECO:0000256" key="2">
    <source>
        <dbReference type="ARBA" id="ARBA00004604"/>
    </source>
</evidence>
<dbReference type="OrthoDB" id="272245at2759"/>
<dbReference type="GO" id="GO:0000467">
    <property type="term" value="P:exonucleolytic trimming to generate mature 3'-end of 5.8S rRNA from tricistronic rRNA transcript (SSU-rRNA, 5.8S rRNA, LSU-rRNA)"/>
    <property type="evidence" value="ECO:0007669"/>
    <property type="project" value="TreeGrafter"/>
</dbReference>
<keyword evidence="10" id="KW-0378">Hydrolase</keyword>
<dbReference type="GO" id="GO:0035925">
    <property type="term" value="F:mRNA 3'-UTR AU-rich region binding"/>
    <property type="evidence" value="ECO:0007669"/>
    <property type="project" value="TreeGrafter"/>
</dbReference>
<dbReference type="InterPro" id="IPR027408">
    <property type="entry name" value="PNPase/RNase_PH_dom_sf"/>
</dbReference>
<keyword evidence="4" id="KW-0963">Cytoplasm</keyword>
<dbReference type="Proteomes" id="UP001152797">
    <property type="component" value="Unassembled WGS sequence"/>
</dbReference>
<dbReference type="SUPFAM" id="SSF55666">
    <property type="entry name" value="Ribonuclease PH domain 2-like"/>
    <property type="match status" value="1"/>
</dbReference>
<evidence type="ECO:0000259" key="7">
    <source>
        <dbReference type="Pfam" id="PF03725"/>
    </source>
</evidence>